<organism evidence="1 2">
    <name type="scientific">Methanothrix soehngenii (strain ATCC 5969 / DSM 3671 / JCM 10134 / NBRC 103675 / OCM 69 / GP-6)</name>
    <name type="common">Methanosaeta concilii</name>
    <dbReference type="NCBI Taxonomy" id="990316"/>
    <lineage>
        <taxon>Archaea</taxon>
        <taxon>Methanobacteriati</taxon>
        <taxon>Methanobacteriota</taxon>
        <taxon>Stenosarchaea group</taxon>
        <taxon>Methanomicrobia</taxon>
        <taxon>Methanotrichales</taxon>
        <taxon>Methanotrichaceae</taxon>
        <taxon>Methanothrix</taxon>
    </lineage>
</organism>
<dbReference type="Proteomes" id="UP000007807">
    <property type="component" value="Plasmid pGP6"/>
</dbReference>
<geneLocation type="plasmid" evidence="1 2">
    <name>pGP6</name>
</geneLocation>
<keyword evidence="2" id="KW-1185">Reference proteome</keyword>
<keyword evidence="1" id="KW-0614">Plasmid</keyword>
<name>F4C0W2_METSG</name>
<proteinExistence type="predicted"/>
<reference evidence="1 2" key="1">
    <citation type="journal article" date="2011" name="J. Bacteriol.">
        <title>Complete genome sequence of Methanosaeta concilii, a specialist in aceticlastic methanogenesis.</title>
        <authorList>
            <person name="Barber R.D."/>
            <person name="Zhang L."/>
            <person name="Harnack M."/>
            <person name="Olson M.V."/>
            <person name="Kaul R."/>
            <person name="Ingram-Smith C."/>
            <person name="Smith K.S."/>
        </authorList>
    </citation>
    <scope>NUCLEOTIDE SEQUENCE [LARGE SCALE GENOMIC DNA]</scope>
    <source>
        <strain evidence="2">ATCC 5969 / DSM 3671 / JCM 10134 / NBRC 103675 / OCM 69 / GP-6</strain>
        <plasmid evidence="1 2">pGP6</plasmid>
    </source>
</reference>
<accession>F4C0W2</accession>
<evidence type="ECO:0000313" key="2">
    <source>
        <dbReference type="Proteomes" id="UP000007807"/>
    </source>
</evidence>
<protein>
    <submittedName>
        <fullName evidence="1">Uncharacterized protein</fullName>
    </submittedName>
</protein>
<dbReference type="InParanoid" id="F4C0W2"/>
<evidence type="ECO:0000313" key="1">
    <source>
        <dbReference type="EMBL" id="AEB69759.1"/>
    </source>
</evidence>
<sequence>MRAVERWMRSSIFCYVQLAEFGARLRSDRKMWLLMVNGALGWRWMENLRGGMRHEPYLKYCFYGSILINLFLTTHPIKIVLTHDSTNLLPTFMFCCRLRAFKFCRK</sequence>
<dbReference type="HOGENOM" id="CLU_175256_0_0_2"/>
<gene>
    <name evidence="1" type="ordered locus">MCON_3548</name>
</gene>
<dbReference type="KEGG" id="mcj:MCON_3548"/>
<dbReference type="EMBL" id="CP002566">
    <property type="protein sequence ID" value="AEB69759.1"/>
    <property type="molecule type" value="Genomic_DNA"/>
</dbReference>
<dbReference type="AlphaFoldDB" id="F4C0W2"/>